<evidence type="ECO:0000256" key="1">
    <source>
        <dbReference type="SAM" id="Phobius"/>
    </source>
</evidence>
<sequence>MDSYSFFALLFAVLILVLVLFTFRKHQRQQKEMLQVDAEQEEFQQIALLRVQNPSPKDEQAYTLIEQMRQRVWTSLRLDTSLAPKTIWKMSFDLIKEIAAIYYPGIDNPHYQASLVQLTELNERIILRLQDYLEEFPLNTIKDANVQDVLHYKALFEKVKNFEFVQFARKHKYLYDIGQYVWMGVNAMNPWYWGRKAIFTAGKEGSYRYLLSVILTVVGEEAVLVYSKRQIRTQTVAVEKNIALEMINMAVVDRHVSSEEYQLILSFVLKNPHFDNQVKVALLKALQLKRPLSATLPPEPYTDADKSRLMKKVESVAKADQLSLLKKQEHLKQLEQTLAVTSGLRKKLEPIPVDETHSDDLLAQKRRKEEAILRLFTQAASLDGTLPDAIREYIIQRAVSYPKPFGLQEQAAILQEAVSPSSPDSLTDRISSQTDKERALSEILDALLWYLPFSRVEEEFYSKIVAALNLRKIGDKLLQKRLEGLLPSEKLIDRPPFTILKPLFRFLQQQEQLMALQQSATNYQFITEGKKPVKKTAPYWLCVTDGRVFLLAAATIERTLYYHHLEFQQDLRVEIHKGKVSDSYILYDRQQEIHVAPTLFHSAKLRCALERYLQENARV</sequence>
<evidence type="ECO:0000313" key="2">
    <source>
        <dbReference type="EMBL" id="PID59059.1"/>
    </source>
</evidence>
<evidence type="ECO:0000313" key="3">
    <source>
        <dbReference type="Proteomes" id="UP000229740"/>
    </source>
</evidence>
<keyword evidence="1" id="KW-0812">Transmembrane</keyword>
<dbReference type="EMBL" id="PDPS01000020">
    <property type="protein sequence ID" value="PID59059.1"/>
    <property type="molecule type" value="Genomic_DNA"/>
</dbReference>
<keyword evidence="1" id="KW-0472">Membrane</keyword>
<dbReference type="AlphaFoldDB" id="A0A2G6EAE4"/>
<gene>
    <name evidence="2" type="ORF">CSB45_01230</name>
</gene>
<reference evidence="2 3" key="1">
    <citation type="submission" date="2017-10" db="EMBL/GenBank/DDBJ databases">
        <title>Novel microbial diversity and functional potential in the marine mammal oral microbiome.</title>
        <authorList>
            <person name="Dudek N.K."/>
            <person name="Sun C.L."/>
            <person name="Burstein D."/>
            <person name="Kantor R.S."/>
            <person name="Aliaga Goltsman D.S."/>
            <person name="Bik E.M."/>
            <person name="Thomas B.C."/>
            <person name="Banfield J.F."/>
            <person name="Relman D.A."/>
        </authorList>
    </citation>
    <scope>NUCLEOTIDE SEQUENCE [LARGE SCALE GENOMIC DNA]</scope>
    <source>
        <strain evidence="2">DOLZORAL124_49_17</strain>
    </source>
</reference>
<dbReference type="InterPro" id="IPR029024">
    <property type="entry name" value="TerB-like"/>
</dbReference>
<dbReference type="Proteomes" id="UP000229740">
    <property type="component" value="Unassembled WGS sequence"/>
</dbReference>
<feature type="transmembrane region" description="Helical" evidence="1">
    <location>
        <begin position="6"/>
        <end position="23"/>
    </location>
</feature>
<protein>
    <submittedName>
        <fullName evidence="2">Uncharacterized protein</fullName>
    </submittedName>
</protein>
<name>A0A2G6EAE4_9BACT</name>
<proteinExistence type="predicted"/>
<keyword evidence="1" id="KW-1133">Transmembrane helix</keyword>
<comment type="caution">
    <text evidence="2">The sequence shown here is derived from an EMBL/GenBank/DDBJ whole genome shotgun (WGS) entry which is preliminary data.</text>
</comment>
<organism evidence="2 3">
    <name type="scientific">candidate division KSB3 bacterium</name>
    <dbReference type="NCBI Taxonomy" id="2044937"/>
    <lineage>
        <taxon>Bacteria</taxon>
        <taxon>candidate division KSB3</taxon>
    </lineage>
</organism>
<accession>A0A2G6EAE4</accession>
<dbReference type="SUPFAM" id="SSF158682">
    <property type="entry name" value="TerB-like"/>
    <property type="match status" value="1"/>
</dbReference>